<reference evidence="2 3" key="2">
    <citation type="submission" date="2018-11" db="EMBL/GenBank/DDBJ databases">
        <authorList>
            <consortium name="Pathogen Informatics"/>
        </authorList>
    </citation>
    <scope>NUCLEOTIDE SEQUENCE [LARGE SCALE GENOMIC DNA]</scope>
</reference>
<dbReference type="Proteomes" id="UP000274429">
    <property type="component" value="Unassembled WGS sequence"/>
</dbReference>
<dbReference type="AlphaFoldDB" id="A0A0R3WYT7"/>
<keyword evidence="3" id="KW-1185">Reference proteome</keyword>
<name>A0A0R3WYT7_HYDTA</name>
<feature type="region of interest" description="Disordered" evidence="1">
    <location>
        <begin position="1"/>
        <end position="35"/>
    </location>
</feature>
<proteinExistence type="predicted"/>
<dbReference type="EMBL" id="UYWX01009670">
    <property type="protein sequence ID" value="VDM27947.1"/>
    <property type="molecule type" value="Genomic_DNA"/>
</dbReference>
<accession>A0A0R3WYT7</accession>
<evidence type="ECO:0000313" key="4">
    <source>
        <dbReference type="WBParaSite" id="TTAC_0000592701-mRNA-1"/>
    </source>
</evidence>
<sequence length="161" mass="17071">MVQRYCPMLPSQASLSGGEKADGSSDGQALTRRTSKLDARSAISRMVVVSSDGASSSSTPIVGAPSPPLQPVCARADSQMEWCGIVTHPLVEAMIQVIKCSIVPPAPLHDPSAPCQVLTLVRPCVVDNLLTLQSLDAVVLTFETVQHGAQQAVRMLSWKHV</sequence>
<dbReference type="WBParaSite" id="TTAC_0000592701-mRNA-1">
    <property type="protein sequence ID" value="TTAC_0000592701-mRNA-1"/>
    <property type="gene ID" value="TTAC_0000592701"/>
</dbReference>
<gene>
    <name evidence="2" type="ORF">TTAC_LOCUS5912</name>
</gene>
<organism evidence="4">
    <name type="scientific">Hydatigena taeniaeformis</name>
    <name type="common">Feline tapeworm</name>
    <name type="synonym">Taenia taeniaeformis</name>
    <dbReference type="NCBI Taxonomy" id="6205"/>
    <lineage>
        <taxon>Eukaryota</taxon>
        <taxon>Metazoa</taxon>
        <taxon>Spiralia</taxon>
        <taxon>Lophotrochozoa</taxon>
        <taxon>Platyhelminthes</taxon>
        <taxon>Cestoda</taxon>
        <taxon>Eucestoda</taxon>
        <taxon>Cyclophyllidea</taxon>
        <taxon>Taeniidae</taxon>
        <taxon>Hydatigera</taxon>
    </lineage>
</organism>
<evidence type="ECO:0000256" key="1">
    <source>
        <dbReference type="SAM" id="MobiDB-lite"/>
    </source>
</evidence>
<evidence type="ECO:0000313" key="3">
    <source>
        <dbReference type="Proteomes" id="UP000274429"/>
    </source>
</evidence>
<protein>
    <submittedName>
        <fullName evidence="2 4">Uncharacterized protein</fullName>
    </submittedName>
</protein>
<reference evidence="4" key="1">
    <citation type="submission" date="2017-02" db="UniProtKB">
        <authorList>
            <consortium name="WormBaseParasite"/>
        </authorList>
    </citation>
    <scope>IDENTIFICATION</scope>
</reference>
<evidence type="ECO:0000313" key="2">
    <source>
        <dbReference type="EMBL" id="VDM27947.1"/>
    </source>
</evidence>